<dbReference type="OrthoDB" id="9880381at2"/>
<dbReference type="AlphaFoldDB" id="J7IUR2"/>
<dbReference type="HOGENOM" id="CLU_564666_0_0_9"/>
<reference evidence="1 2" key="1">
    <citation type="journal article" date="2012" name="J. Bacteriol.">
        <title>Complete genome sequences of Desulfosporosinus orientis DSM765T, Desulfosporosinus youngiae DSM17734T, Desulfosporosinus meridiei DSM13257T, and Desulfosporosinus acidiphilus DSM22704T.</title>
        <authorList>
            <person name="Pester M."/>
            <person name="Brambilla E."/>
            <person name="Alazard D."/>
            <person name="Rattei T."/>
            <person name="Weinmaier T."/>
            <person name="Han J."/>
            <person name="Lucas S."/>
            <person name="Lapidus A."/>
            <person name="Cheng J.F."/>
            <person name="Goodwin L."/>
            <person name="Pitluck S."/>
            <person name="Peters L."/>
            <person name="Ovchinnikova G."/>
            <person name="Teshima H."/>
            <person name="Detter J.C."/>
            <person name="Han C.S."/>
            <person name="Tapia R."/>
            <person name="Land M.L."/>
            <person name="Hauser L."/>
            <person name="Kyrpides N.C."/>
            <person name="Ivanova N.N."/>
            <person name="Pagani I."/>
            <person name="Huntmann M."/>
            <person name="Wei C.L."/>
            <person name="Davenport K.W."/>
            <person name="Daligault H."/>
            <person name="Chain P.S."/>
            <person name="Chen A."/>
            <person name="Mavromatis K."/>
            <person name="Markowitz V."/>
            <person name="Szeto E."/>
            <person name="Mikhailova N."/>
            <person name="Pati A."/>
            <person name="Wagner M."/>
            <person name="Woyke T."/>
            <person name="Ollivier B."/>
            <person name="Klenk H.P."/>
            <person name="Spring S."/>
            <person name="Loy A."/>
        </authorList>
    </citation>
    <scope>NUCLEOTIDE SEQUENCE [LARGE SCALE GENOMIC DNA]</scope>
    <source>
        <strain evidence="2">ATCC BAA-275 / DSM 13257 / NCIMB 13706 / S10</strain>
    </source>
</reference>
<protein>
    <recommendedName>
        <fullName evidence="3">Knr4/Smi1-like domain-containing protein</fullName>
    </recommendedName>
</protein>
<evidence type="ECO:0000313" key="1">
    <source>
        <dbReference type="EMBL" id="AFQ43884.1"/>
    </source>
</evidence>
<dbReference type="Proteomes" id="UP000005262">
    <property type="component" value="Chromosome"/>
</dbReference>
<proteinExistence type="predicted"/>
<reference evidence="2" key="2">
    <citation type="submission" date="2012-08" db="EMBL/GenBank/DDBJ databases">
        <title>Finished genome of Desulfosporosinus meridiei DSM 13257.</title>
        <authorList>
            <person name="Huntemann M."/>
            <person name="Wei C.-L."/>
            <person name="Han J."/>
            <person name="Detter J.C."/>
            <person name="Han C."/>
            <person name="Davenport K."/>
            <person name="Daligault H."/>
            <person name="Erkkila T."/>
            <person name="Gu W."/>
            <person name="Munk A.C.C."/>
            <person name="Teshima H."/>
            <person name="Xu Y."/>
            <person name="Chain P."/>
            <person name="Tapia R."/>
            <person name="Chen A."/>
            <person name="Krypides N."/>
            <person name="Mavromatis K."/>
            <person name="Markowitz V."/>
            <person name="Szeto E."/>
            <person name="Ivanova N."/>
            <person name="Mikhailova N."/>
            <person name="Ovchinnikova G."/>
            <person name="Pagani I."/>
            <person name="Pati A."/>
            <person name="Goodwin L."/>
            <person name="Peters L."/>
            <person name="Pitluck S."/>
            <person name="Woyke T."/>
            <person name="Pester M."/>
            <person name="Spring S."/>
            <person name="Ollivier B."/>
            <person name="Rattei T."/>
            <person name="Klenk H.-P."/>
            <person name="Wagner M."/>
            <person name="Loy A."/>
        </authorList>
    </citation>
    <scope>NUCLEOTIDE SEQUENCE [LARGE SCALE GENOMIC DNA]</scope>
    <source>
        <strain evidence="2">ATCC BAA-275 / DSM 13257 / NCIMB 13706 / S10</strain>
    </source>
</reference>
<dbReference type="KEGG" id="dmi:Desmer_1930"/>
<dbReference type="EMBL" id="CP003629">
    <property type="protein sequence ID" value="AFQ43884.1"/>
    <property type="molecule type" value="Genomic_DNA"/>
</dbReference>
<dbReference type="SUPFAM" id="SSF160631">
    <property type="entry name" value="SMI1/KNR4-like"/>
    <property type="match status" value="1"/>
</dbReference>
<gene>
    <name evidence="1" type="ordered locus">Desmer_1930</name>
</gene>
<dbReference type="InterPro" id="IPR037883">
    <property type="entry name" value="Knr4/Smi1-like_sf"/>
</dbReference>
<dbReference type="Gene3D" id="3.40.1580.10">
    <property type="entry name" value="SMI1/KNR4-like"/>
    <property type="match status" value="1"/>
</dbReference>
<sequence>MIKEELTFRIERFECSENEKYAFSKEFIRSLGLRVESGVWSTLNLSSPVSNDFITKSEELITNGIAKLIGILKQTIVEDEEDKVEWYKLISKNEFYFESVNEIITCKADRIPQNIHLASGFYYNQFVSEEFIKTVQEYDLKGLEWVWIKDIGRYKSKQWYLPVAMEAIGRGIDHPWWDPINIRGSHMLRPQQYRHGIWEFYKKEMHEFIRFDNSNQKGVLSLFNPKELEIRSYERFLSKFIPDADFAYIWRGKDQGWARWRGLYISKKAKDILLKHKLISQRDIEPIQILTEVPEGCDILDGKEDVPLPFYNLLELQEIKQKLAVEWNEYSLKSKPIKVIQIMDSIKLLRVSKKTRSEDFNKAITKSEIETLNALIPGYWIDVLKVSNGGFLNSECTYVNTRDLVEFNIETQKYLMNVNDDYPLTHLHFAHSPDGDWYSFDIRQTPMQDCIVHRISHETCHPIETWESISAFLNDMLTDYDIE</sequence>
<keyword evidence="2" id="KW-1185">Reference proteome</keyword>
<organism evidence="1 2">
    <name type="scientific">Desulfosporosinus meridiei (strain ATCC BAA-275 / DSM 13257 / KCTC 12902 / NCIMB 13706 / S10)</name>
    <dbReference type="NCBI Taxonomy" id="768704"/>
    <lineage>
        <taxon>Bacteria</taxon>
        <taxon>Bacillati</taxon>
        <taxon>Bacillota</taxon>
        <taxon>Clostridia</taxon>
        <taxon>Eubacteriales</taxon>
        <taxon>Desulfitobacteriaceae</taxon>
        <taxon>Desulfosporosinus</taxon>
    </lineage>
</organism>
<dbReference type="Pfam" id="PF14568">
    <property type="entry name" value="SUKH_6"/>
    <property type="match status" value="1"/>
</dbReference>
<dbReference type="RefSeq" id="WP_014902799.1">
    <property type="nucleotide sequence ID" value="NC_018515.1"/>
</dbReference>
<accession>J7IUR2</accession>
<evidence type="ECO:0000313" key="2">
    <source>
        <dbReference type="Proteomes" id="UP000005262"/>
    </source>
</evidence>
<evidence type="ECO:0008006" key="3">
    <source>
        <dbReference type="Google" id="ProtNLM"/>
    </source>
</evidence>
<name>J7IUR2_DESMD</name>